<dbReference type="EMBL" id="JRAK01000080">
    <property type="protein sequence ID" value="KGN87908.1"/>
    <property type="molecule type" value="Genomic_DNA"/>
</dbReference>
<dbReference type="AlphaFoldDB" id="A0A099WZD3"/>
<evidence type="ECO:0000313" key="6">
    <source>
        <dbReference type="Proteomes" id="UP000030146"/>
    </source>
</evidence>
<dbReference type="InterPro" id="IPR036388">
    <property type="entry name" value="WH-like_DNA-bd_sf"/>
</dbReference>
<dbReference type="InterPro" id="IPR000835">
    <property type="entry name" value="HTH_MarR-typ"/>
</dbReference>
<evidence type="ECO:0000313" key="5">
    <source>
        <dbReference type="EMBL" id="KGN87908.1"/>
    </source>
</evidence>
<dbReference type="PATRIC" id="fig|111105.18.peg.644"/>
<evidence type="ECO:0000256" key="3">
    <source>
        <dbReference type="ARBA" id="ARBA00023163"/>
    </source>
</evidence>
<feature type="domain" description="HTH marR-type" evidence="4">
    <location>
        <begin position="66"/>
        <end position="196"/>
    </location>
</feature>
<gene>
    <name evidence="5" type="ORF">HR15_05605</name>
</gene>
<keyword evidence="6" id="KW-1185">Reference proteome</keyword>
<organism evidence="5 6">
    <name type="scientific">Porphyromonas gulae</name>
    <dbReference type="NCBI Taxonomy" id="111105"/>
    <lineage>
        <taxon>Bacteria</taxon>
        <taxon>Pseudomonadati</taxon>
        <taxon>Bacteroidota</taxon>
        <taxon>Bacteroidia</taxon>
        <taxon>Bacteroidales</taxon>
        <taxon>Porphyromonadaceae</taxon>
        <taxon>Porphyromonas</taxon>
    </lineage>
</organism>
<dbReference type="PANTHER" id="PTHR42756">
    <property type="entry name" value="TRANSCRIPTIONAL REGULATOR, MARR"/>
    <property type="match status" value="1"/>
</dbReference>
<dbReference type="SUPFAM" id="SSF46785">
    <property type="entry name" value="Winged helix' DNA-binding domain"/>
    <property type="match status" value="1"/>
</dbReference>
<reference evidence="5 6" key="1">
    <citation type="submission" date="2014-08" db="EMBL/GenBank/DDBJ databases">
        <title>Porphyromonas gulae strain:COT-052_OH3439 Genome sequencing.</title>
        <authorList>
            <person name="Wallis C."/>
            <person name="Deusch O."/>
            <person name="O'Flynn C."/>
            <person name="Davis I."/>
            <person name="Jospin G."/>
            <person name="Darling A.E."/>
            <person name="Coil D.A."/>
            <person name="Alexiev A."/>
            <person name="Horsfall A."/>
            <person name="Kirkwood N."/>
            <person name="Harris S."/>
            <person name="Eisen J.A."/>
        </authorList>
    </citation>
    <scope>NUCLEOTIDE SEQUENCE [LARGE SCALE GENOMIC DNA]</scope>
    <source>
        <strain evidence="6">COT-052 OH3439</strain>
    </source>
</reference>
<evidence type="ECO:0000256" key="2">
    <source>
        <dbReference type="ARBA" id="ARBA00023125"/>
    </source>
</evidence>
<keyword evidence="2" id="KW-0238">DNA-binding</keyword>
<name>A0A099WZD3_9PORP</name>
<proteinExistence type="predicted"/>
<dbReference type="PANTHER" id="PTHR42756:SF1">
    <property type="entry name" value="TRANSCRIPTIONAL REPRESSOR OF EMRAB OPERON"/>
    <property type="match status" value="1"/>
</dbReference>
<dbReference type="SMART" id="SM00347">
    <property type="entry name" value="HTH_MARR"/>
    <property type="match status" value="1"/>
</dbReference>
<dbReference type="GO" id="GO:0003677">
    <property type="term" value="F:DNA binding"/>
    <property type="evidence" value="ECO:0007669"/>
    <property type="project" value="UniProtKB-KW"/>
</dbReference>
<keyword evidence="3" id="KW-0804">Transcription</keyword>
<dbReference type="Gene3D" id="1.10.10.10">
    <property type="entry name" value="Winged helix-like DNA-binding domain superfamily/Winged helix DNA-binding domain"/>
    <property type="match status" value="1"/>
</dbReference>
<protein>
    <submittedName>
        <fullName evidence="5">MarR family transcriptional regulator</fullName>
    </submittedName>
</protein>
<sequence>MKYKKLLFDLIDYLDAFESLYDGGGHEPEMKDFADFLSWRCDKKKKQEEEEVVSATRKRAAGAKNIARGVSLLHRYSRFYIKKALAESPLQTEDEYTYLVCLMNGESMTKTELNNLNAMEKTSGAEVMRRLLKANLIEQKPDEEDRRSMRVSITPEGRKVLVNLFPNLRLCAETLVSTLSDEQLTAFDHLLWLLCEHHNEIFTGRHDAELKDLHAETCELKQSVGGALSKRLYRR</sequence>
<dbReference type="Proteomes" id="UP000030146">
    <property type="component" value="Unassembled WGS sequence"/>
</dbReference>
<evidence type="ECO:0000259" key="4">
    <source>
        <dbReference type="PROSITE" id="PS50995"/>
    </source>
</evidence>
<dbReference type="Pfam" id="PF13463">
    <property type="entry name" value="HTH_27"/>
    <property type="match status" value="1"/>
</dbReference>
<accession>A0A099WZD3</accession>
<dbReference type="GeneID" id="57239051"/>
<dbReference type="PROSITE" id="PS50995">
    <property type="entry name" value="HTH_MARR_2"/>
    <property type="match status" value="1"/>
</dbReference>
<dbReference type="RefSeq" id="WP_018965293.1">
    <property type="nucleotide sequence ID" value="NZ_JQJE01000002.1"/>
</dbReference>
<keyword evidence="1" id="KW-0805">Transcription regulation</keyword>
<evidence type="ECO:0000256" key="1">
    <source>
        <dbReference type="ARBA" id="ARBA00023015"/>
    </source>
</evidence>
<comment type="caution">
    <text evidence="5">The sequence shown here is derived from an EMBL/GenBank/DDBJ whole genome shotgun (WGS) entry which is preliminary data.</text>
</comment>
<dbReference type="InterPro" id="IPR036390">
    <property type="entry name" value="WH_DNA-bd_sf"/>
</dbReference>
<dbReference type="GO" id="GO:0003700">
    <property type="term" value="F:DNA-binding transcription factor activity"/>
    <property type="evidence" value="ECO:0007669"/>
    <property type="project" value="InterPro"/>
</dbReference>